<comment type="caution">
    <text evidence="8">The sequence shown here is derived from an EMBL/GenBank/DDBJ whole genome shotgun (WGS) entry which is preliminary data.</text>
</comment>
<sequence>NDALNGVAAALVIVFTGTLFTYLSIDYYAQQYFVGMREEPPSIEDLSYAAKMNLATILLFWLIIYVVKASFLALYWHLFGVSRRFRIVWWITASFLVISFLITTIAPFWHCGSPSNIVNQVMVVPIAMVASRMLILQTPQKLGLCFVFALVLINIAFDIIRTVYAIDPALSSRTNLNAVWTISEPTIAVIVCALPHYRSLLSRKEMGVSEISIQPSFPTIKSPRDTVIPIEMDNMSAYSLHSKVQGNSGG</sequence>
<keyword evidence="9" id="KW-1185">Reference proteome</keyword>
<comment type="subcellular location">
    <subcellularLocation>
        <location evidence="1">Membrane</location>
        <topology evidence="1">Multi-pass membrane protein</topology>
    </subcellularLocation>
</comment>
<dbReference type="GO" id="GO:0016020">
    <property type="term" value="C:membrane"/>
    <property type="evidence" value="ECO:0007669"/>
    <property type="project" value="UniProtKB-SubCell"/>
</dbReference>
<feature type="transmembrane region" description="Helical" evidence="6">
    <location>
        <begin position="116"/>
        <end position="135"/>
    </location>
</feature>
<feature type="domain" description="Rhodopsin" evidence="7">
    <location>
        <begin position="108"/>
        <end position="203"/>
    </location>
</feature>
<feature type="non-terminal residue" evidence="8">
    <location>
        <position position="1"/>
    </location>
</feature>
<protein>
    <recommendedName>
        <fullName evidence="7">Rhodopsin domain-containing protein</fullName>
    </recommendedName>
</protein>
<evidence type="ECO:0000256" key="1">
    <source>
        <dbReference type="ARBA" id="ARBA00004141"/>
    </source>
</evidence>
<organism evidence="8 9">
    <name type="scientific">Polyplosphaeria fusca</name>
    <dbReference type="NCBI Taxonomy" id="682080"/>
    <lineage>
        <taxon>Eukaryota</taxon>
        <taxon>Fungi</taxon>
        <taxon>Dikarya</taxon>
        <taxon>Ascomycota</taxon>
        <taxon>Pezizomycotina</taxon>
        <taxon>Dothideomycetes</taxon>
        <taxon>Pleosporomycetidae</taxon>
        <taxon>Pleosporales</taxon>
        <taxon>Tetraplosphaeriaceae</taxon>
        <taxon>Polyplosphaeria</taxon>
    </lineage>
</organism>
<evidence type="ECO:0000256" key="3">
    <source>
        <dbReference type="ARBA" id="ARBA00022989"/>
    </source>
</evidence>
<dbReference type="Pfam" id="PF20684">
    <property type="entry name" value="Fung_rhodopsin"/>
    <property type="match status" value="1"/>
</dbReference>
<feature type="transmembrane region" description="Helical" evidence="6">
    <location>
        <begin position="54"/>
        <end position="75"/>
    </location>
</feature>
<feature type="transmembrane region" description="Helical" evidence="6">
    <location>
        <begin position="178"/>
        <end position="197"/>
    </location>
</feature>
<accession>A0A9P4RC99</accession>
<gene>
    <name evidence="8" type="ORF">EJ04DRAFT_592539</name>
</gene>
<keyword evidence="4 6" id="KW-0472">Membrane</keyword>
<evidence type="ECO:0000256" key="5">
    <source>
        <dbReference type="ARBA" id="ARBA00038359"/>
    </source>
</evidence>
<dbReference type="InterPro" id="IPR049326">
    <property type="entry name" value="Rhodopsin_dom_fungi"/>
</dbReference>
<proteinExistence type="inferred from homology"/>
<feature type="transmembrane region" description="Helical" evidence="6">
    <location>
        <begin position="7"/>
        <end position="25"/>
    </location>
</feature>
<feature type="transmembrane region" description="Helical" evidence="6">
    <location>
        <begin position="142"/>
        <end position="166"/>
    </location>
</feature>
<name>A0A9P4RC99_9PLEO</name>
<evidence type="ECO:0000259" key="7">
    <source>
        <dbReference type="Pfam" id="PF20684"/>
    </source>
</evidence>
<dbReference type="Proteomes" id="UP000799444">
    <property type="component" value="Unassembled WGS sequence"/>
</dbReference>
<dbReference type="OrthoDB" id="444631at2759"/>
<dbReference type="EMBL" id="ML996098">
    <property type="protein sequence ID" value="KAF2740933.1"/>
    <property type="molecule type" value="Genomic_DNA"/>
</dbReference>
<dbReference type="PANTHER" id="PTHR33048">
    <property type="entry name" value="PTH11-LIKE INTEGRAL MEMBRANE PROTEIN (AFU_ORTHOLOGUE AFUA_5G11245)"/>
    <property type="match status" value="1"/>
</dbReference>
<evidence type="ECO:0000256" key="2">
    <source>
        <dbReference type="ARBA" id="ARBA00022692"/>
    </source>
</evidence>
<evidence type="ECO:0000313" key="9">
    <source>
        <dbReference type="Proteomes" id="UP000799444"/>
    </source>
</evidence>
<dbReference type="InterPro" id="IPR052337">
    <property type="entry name" value="SAT4-like"/>
</dbReference>
<reference evidence="8" key="1">
    <citation type="journal article" date="2020" name="Stud. Mycol.">
        <title>101 Dothideomycetes genomes: a test case for predicting lifestyles and emergence of pathogens.</title>
        <authorList>
            <person name="Haridas S."/>
            <person name="Albert R."/>
            <person name="Binder M."/>
            <person name="Bloem J."/>
            <person name="Labutti K."/>
            <person name="Salamov A."/>
            <person name="Andreopoulos B."/>
            <person name="Baker S."/>
            <person name="Barry K."/>
            <person name="Bills G."/>
            <person name="Bluhm B."/>
            <person name="Cannon C."/>
            <person name="Castanera R."/>
            <person name="Culley D."/>
            <person name="Daum C."/>
            <person name="Ezra D."/>
            <person name="Gonzalez J."/>
            <person name="Henrissat B."/>
            <person name="Kuo A."/>
            <person name="Liang C."/>
            <person name="Lipzen A."/>
            <person name="Lutzoni F."/>
            <person name="Magnuson J."/>
            <person name="Mondo S."/>
            <person name="Nolan M."/>
            <person name="Ohm R."/>
            <person name="Pangilinan J."/>
            <person name="Park H.-J."/>
            <person name="Ramirez L."/>
            <person name="Alfaro M."/>
            <person name="Sun H."/>
            <person name="Tritt A."/>
            <person name="Yoshinaga Y."/>
            <person name="Zwiers L.-H."/>
            <person name="Turgeon B."/>
            <person name="Goodwin S."/>
            <person name="Spatafora J."/>
            <person name="Crous P."/>
            <person name="Grigoriev I."/>
        </authorList>
    </citation>
    <scope>NUCLEOTIDE SEQUENCE</scope>
    <source>
        <strain evidence="8">CBS 125425</strain>
    </source>
</reference>
<evidence type="ECO:0000256" key="4">
    <source>
        <dbReference type="ARBA" id="ARBA00023136"/>
    </source>
</evidence>
<dbReference type="PANTHER" id="PTHR33048:SF18">
    <property type="entry name" value="INTEGRAL MEMBRANE PROTEIN"/>
    <property type="match status" value="1"/>
</dbReference>
<evidence type="ECO:0000256" key="6">
    <source>
        <dbReference type="SAM" id="Phobius"/>
    </source>
</evidence>
<dbReference type="AlphaFoldDB" id="A0A9P4RC99"/>
<keyword evidence="3 6" id="KW-1133">Transmembrane helix</keyword>
<keyword evidence="2 6" id="KW-0812">Transmembrane</keyword>
<comment type="similarity">
    <text evidence="5">Belongs to the SAT4 family.</text>
</comment>
<feature type="transmembrane region" description="Helical" evidence="6">
    <location>
        <begin position="87"/>
        <end position="110"/>
    </location>
</feature>
<evidence type="ECO:0000313" key="8">
    <source>
        <dbReference type="EMBL" id="KAF2740933.1"/>
    </source>
</evidence>